<keyword evidence="1" id="KW-1133">Transmembrane helix</keyword>
<accession>A0ABD6P211</accession>
<name>A0ABD6P211_9MYCO</name>
<sequence>MAKPWWIWIVVAGVTVVCLLSAVVAGRIARGRSGLDAQEMEVVRRAGAVGRDELIGGALGQLTLAALQLPPVDLRAFRRRGHRAAASKAVGFNPRERNRAEGVIFWFHELRLTRTELIRGYEKDAERIPLRGLTATVTTGHTVYITIEGPATKFIYRNAFDAATNLGRAQQFAALLNYEASRQDAPR</sequence>
<comment type="caution">
    <text evidence="2">The sequence shown here is derived from an EMBL/GenBank/DDBJ whole genome shotgun (WGS) entry which is preliminary data.</text>
</comment>
<evidence type="ECO:0000313" key="2">
    <source>
        <dbReference type="EMBL" id="OBG39799.1"/>
    </source>
</evidence>
<gene>
    <name evidence="2" type="ORF">A5672_14610</name>
</gene>
<dbReference type="Proteomes" id="UP000092086">
    <property type="component" value="Unassembled WGS sequence"/>
</dbReference>
<feature type="transmembrane region" description="Helical" evidence="1">
    <location>
        <begin position="6"/>
        <end position="25"/>
    </location>
</feature>
<keyword evidence="1" id="KW-0472">Membrane</keyword>
<dbReference type="RefSeq" id="WP_067324798.1">
    <property type="nucleotide sequence ID" value="NZ_LZIT01000120.1"/>
</dbReference>
<reference evidence="2 3" key="1">
    <citation type="submission" date="2016-06" db="EMBL/GenBank/DDBJ databases">
        <authorList>
            <person name="Sutton G."/>
            <person name="Brinkac L."/>
            <person name="Sanka R."/>
            <person name="Adams M."/>
            <person name="Lau E."/>
            <person name="Sam S."/>
            <person name="Sreng N."/>
            <person name="Him V."/>
            <person name="Kerleguer A."/>
            <person name="Cheng S."/>
        </authorList>
    </citation>
    <scope>NUCLEOTIDE SEQUENCE [LARGE SCALE GENOMIC DNA]</scope>
    <source>
        <strain evidence="2 3">E2978</strain>
    </source>
</reference>
<evidence type="ECO:0000313" key="3">
    <source>
        <dbReference type="Proteomes" id="UP000092086"/>
    </source>
</evidence>
<dbReference type="AlphaFoldDB" id="A0ABD6P211"/>
<dbReference type="EMBL" id="LZIT01000120">
    <property type="protein sequence ID" value="OBG39799.1"/>
    <property type="molecule type" value="Genomic_DNA"/>
</dbReference>
<evidence type="ECO:0000256" key="1">
    <source>
        <dbReference type="SAM" id="Phobius"/>
    </source>
</evidence>
<keyword evidence="1" id="KW-0812">Transmembrane</keyword>
<organism evidence="2 3">
    <name type="scientific">Mycobacterium alsense</name>
    <dbReference type="NCBI Taxonomy" id="324058"/>
    <lineage>
        <taxon>Bacteria</taxon>
        <taxon>Bacillati</taxon>
        <taxon>Actinomycetota</taxon>
        <taxon>Actinomycetes</taxon>
        <taxon>Mycobacteriales</taxon>
        <taxon>Mycobacteriaceae</taxon>
        <taxon>Mycobacterium</taxon>
    </lineage>
</organism>
<protein>
    <submittedName>
        <fullName evidence="2">Uncharacterized protein</fullName>
    </submittedName>
</protein>
<proteinExistence type="predicted"/>